<sequence length="139" mass="15756">MDTKHYTCLYCYEEFIPKRRHVQKFCSATCRSKAHHQKTKIDAPQTGLQTTNSTNSTNKIEQISAAGIGNAAVGALAADVLKNVFTTNNNKPATKGDILALRRSYNRYQRILNMPGRPDGTLPYYDMETKCYIYLKPFK</sequence>
<reference evidence="1" key="1">
    <citation type="journal article" date="2015" name="Nature">
        <title>Complex archaea that bridge the gap between prokaryotes and eukaryotes.</title>
        <authorList>
            <person name="Spang A."/>
            <person name="Saw J.H."/>
            <person name="Jorgensen S.L."/>
            <person name="Zaremba-Niedzwiedzka K."/>
            <person name="Martijn J."/>
            <person name="Lind A.E."/>
            <person name="van Eijk R."/>
            <person name="Schleper C."/>
            <person name="Guy L."/>
            <person name="Ettema T.J."/>
        </authorList>
    </citation>
    <scope>NUCLEOTIDE SEQUENCE</scope>
</reference>
<organism evidence="1">
    <name type="scientific">marine sediment metagenome</name>
    <dbReference type="NCBI Taxonomy" id="412755"/>
    <lineage>
        <taxon>unclassified sequences</taxon>
        <taxon>metagenomes</taxon>
        <taxon>ecological metagenomes</taxon>
    </lineage>
</organism>
<dbReference type="EMBL" id="LAZR01000038">
    <property type="protein sequence ID" value="KKO00958.1"/>
    <property type="molecule type" value="Genomic_DNA"/>
</dbReference>
<dbReference type="AlphaFoldDB" id="A0A0F9VM58"/>
<accession>A0A0F9VM58</accession>
<comment type="caution">
    <text evidence="1">The sequence shown here is derived from an EMBL/GenBank/DDBJ whole genome shotgun (WGS) entry which is preliminary data.</text>
</comment>
<protein>
    <submittedName>
        <fullName evidence="1">Uncharacterized protein</fullName>
    </submittedName>
</protein>
<name>A0A0F9VM58_9ZZZZ</name>
<gene>
    <name evidence="1" type="ORF">LCGC14_0123660</name>
</gene>
<evidence type="ECO:0000313" key="1">
    <source>
        <dbReference type="EMBL" id="KKO00958.1"/>
    </source>
</evidence>
<proteinExistence type="predicted"/>